<keyword evidence="2" id="KW-0238">DNA-binding</keyword>
<dbReference type="Gene3D" id="4.10.240.10">
    <property type="entry name" value="Zn(2)-C6 fungal-type DNA-binding domain"/>
    <property type="match status" value="1"/>
</dbReference>
<dbReference type="PANTHER" id="PTHR47784">
    <property type="entry name" value="STEROL UPTAKE CONTROL PROTEIN 2"/>
    <property type="match status" value="1"/>
</dbReference>
<dbReference type="Proteomes" id="UP000249829">
    <property type="component" value="Unassembled WGS sequence"/>
</dbReference>
<protein>
    <recommendedName>
        <fullName evidence="5">Zn(2)-C6 fungal-type domain-containing protein</fullName>
    </recommendedName>
</protein>
<keyword evidence="4" id="KW-0539">Nucleus</keyword>
<dbReference type="InterPro" id="IPR001138">
    <property type="entry name" value="Zn2Cys6_DnaBD"/>
</dbReference>
<evidence type="ECO:0000313" key="6">
    <source>
        <dbReference type="EMBL" id="PYI14759.1"/>
    </source>
</evidence>
<dbReference type="PROSITE" id="PS50048">
    <property type="entry name" value="ZN2_CY6_FUNGAL_2"/>
    <property type="match status" value="1"/>
</dbReference>
<evidence type="ECO:0000259" key="5">
    <source>
        <dbReference type="PROSITE" id="PS50048"/>
    </source>
</evidence>
<dbReference type="CDD" id="cd00067">
    <property type="entry name" value="GAL4"/>
    <property type="match status" value="1"/>
</dbReference>
<dbReference type="InterPro" id="IPR036864">
    <property type="entry name" value="Zn2-C6_fun-type_DNA-bd_sf"/>
</dbReference>
<gene>
    <name evidence="6" type="ORF">BO99DRAFT_406395</name>
</gene>
<organism evidence="6 7">
    <name type="scientific">Aspergillus violaceofuscus (strain CBS 115571)</name>
    <dbReference type="NCBI Taxonomy" id="1450538"/>
    <lineage>
        <taxon>Eukaryota</taxon>
        <taxon>Fungi</taxon>
        <taxon>Dikarya</taxon>
        <taxon>Ascomycota</taxon>
        <taxon>Pezizomycotina</taxon>
        <taxon>Eurotiomycetes</taxon>
        <taxon>Eurotiomycetidae</taxon>
        <taxon>Eurotiales</taxon>
        <taxon>Aspergillaceae</taxon>
        <taxon>Aspergillus</taxon>
    </lineage>
</organism>
<dbReference type="GO" id="GO:0001228">
    <property type="term" value="F:DNA-binding transcription activator activity, RNA polymerase II-specific"/>
    <property type="evidence" value="ECO:0007669"/>
    <property type="project" value="TreeGrafter"/>
</dbReference>
<dbReference type="Pfam" id="PF00172">
    <property type="entry name" value="Zn_clus"/>
    <property type="match status" value="1"/>
</dbReference>
<keyword evidence="1" id="KW-0805">Transcription regulation</keyword>
<dbReference type="GO" id="GO:0003677">
    <property type="term" value="F:DNA binding"/>
    <property type="evidence" value="ECO:0007669"/>
    <property type="project" value="UniProtKB-KW"/>
</dbReference>
<dbReference type="OMA" id="GESICRY"/>
<feature type="domain" description="Zn(2)-C6 fungal-type" evidence="5">
    <location>
        <begin position="18"/>
        <end position="48"/>
    </location>
</feature>
<evidence type="ECO:0000256" key="1">
    <source>
        <dbReference type="ARBA" id="ARBA00023015"/>
    </source>
</evidence>
<name>A0A2V5GTU2_ASPV1</name>
<dbReference type="GO" id="GO:0008270">
    <property type="term" value="F:zinc ion binding"/>
    <property type="evidence" value="ECO:0007669"/>
    <property type="project" value="InterPro"/>
</dbReference>
<dbReference type="PANTHER" id="PTHR47784:SF9">
    <property type="entry name" value="ZN(II)2CYS6 TRANSCRIPTION FACTOR (EUROFUNG)"/>
    <property type="match status" value="1"/>
</dbReference>
<dbReference type="SUPFAM" id="SSF57701">
    <property type="entry name" value="Zn2/Cys6 DNA-binding domain"/>
    <property type="match status" value="1"/>
</dbReference>
<dbReference type="EMBL" id="KZ825203">
    <property type="protein sequence ID" value="PYI14759.1"/>
    <property type="molecule type" value="Genomic_DNA"/>
</dbReference>
<evidence type="ECO:0000256" key="3">
    <source>
        <dbReference type="ARBA" id="ARBA00023163"/>
    </source>
</evidence>
<keyword evidence="3" id="KW-0804">Transcription</keyword>
<sequence length="381" mass="43226">MEVEAMGTTRVRQRSRWGCKNCKLRRVKCDEIKPMCRQCQAYGVSCSFTCTQTKMQPLQPVIEHVFAPPRPSAGLPCWVCPTDRLIAQFQLLIAPTMSYGNRLDVYQNQVVELAHTTPFLKHAITTVALTYQRHTTIPIRSTPDLVESYHWDRALVGFNRKLSQNPQSDDKAALLSTSMLLWLLVFCHVDASTPEEAWPLSPNIISGPTWLRIARGKDEVWRQMPSPPRDCISAALAPVENNPIIIRPAEPLAPLQGVPDPYLRLFDLGTGKQSLEYESMYHSVAVDVAQALFADRPLLPTILSFVTFLSTMSSNFKSLLLAKDPRALLLLACWYGRIRRLGVWWMTPRTVLEGESICRYLERGYPDNPDLQEMIVFLRAL</sequence>
<dbReference type="STRING" id="1450538.A0A2V5GTU2"/>
<proteinExistence type="predicted"/>
<evidence type="ECO:0000256" key="4">
    <source>
        <dbReference type="ARBA" id="ARBA00023242"/>
    </source>
</evidence>
<dbReference type="SMART" id="SM00066">
    <property type="entry name" value="GAL4"/>
    <property type="match status" value="1"/>
</dbReference>
<keyword evidence="7" id="KW-1185">Reference proteome</keyword>
<accession>A0A2V5GTU2</accession>
<evidence type="ECO:0000256" key="2">
    <source>
        <dbReference type="ARBA" id="ARBA00023125"/>
    </source>
</evidence>
<evidence type="ECO:0000313" key="7">
    <source>
        <dbReference type="Proteomes" id="UP000249829"/>
    </source>
</evidence>
<dbReference type="PROSITE" id="PS00463">
    <property type="entry name" value="ZN2_CY6_FUNGAL_1"/>
    <property type="match status" value="1"/>
</dbReference>
<dbReference type="AlphaFoldDB" id="A0A2V5GTU2"/>
<reference evidence="6 7" key="1">
    <citation type="submission" date="2018-02" db="EMBL/GenBank/DDBJ databases">
        <title>The genomes of Aspergillus section Nigri reveals drivers in fungal speciation.</title>
        <authorList>
            <consortium name="DOE Joint Genome Institute"/>
            <person name="Vesth T.C."/>
            <person name="Nybo J."/>
            <person name="Theobald S."/>
            <person name="Brandl J."/>
            <person name="Frisvad J.C."/>
            <person name="Nielsen K.F."/>
            <person name="Lyhne E.K."/>
            <person name="Kogle M.E."/>
            <person name="Kuo A."/>
            <person name="Riley R."/>
            <person name="Clum A."/>
            <person name="Nolan M."/>
            <person name="Lipzen A."/>
            <person name="Salamov A."/>
            <person name="Henrissat B."/>
            <person name="Wiebenga A."/>
            <person name="De vries R.P."/>
            <person name="Grigoriev I.V."/>
            <person name="Mortensen U.H."/>
            <person name="Andersen M.R."/>
            <person name="Baker S.E."/>
        </authorList>
    </citation>
    <scope>NUCLEOTIDE SEQUENCE [LARGE SCALE GENOMIC DNA]</scope>
    <source>
        <strain evidence="6 7">CBS 115571</strain>
    </source>
</reference>
<dbReference type="InterPro" id="IPR053157">
    <property type="entry name" value="Sterol_Uptake_Regulator"/>
</dbReference>